<evidence type="ECO:0000256" key="1">
    <source>
        <dbReference type="SAM" id="SignalP"/>
    </source>
</evidence>
<dbReference type="AlphaFoldDB" id="A0A934Q2F2"/>
<dbReference type="EMBL" id="JAEDAO010000001">
    <property type="protein sequence ID" value="MBK0393059.1"/>
    <property type="molecule type" value="Genomic_DNA"/>
</dbReference>
<evidence type="ECO:0000313" key="3">
    <source>
        <dbReference type="Proteomes" id="UP000617041"/>
    </source>
</evidence>
<reference evidence="2" key="1">
    <citation type="submission" date="2020-12" db="EMBL/GenBank/DDBJ databases">
        <title>Ramlibacter sp. nov., isolated from a freshwater alga, Cryptomonas.</title>
        <authorList>
            <person name="Kim H.M."/>
            <person name="Jeon C.O."/>
        </authorList>
    </citation>
    <scope>NUCLEOTIDE SEQUENCE</scope>
    <source>
        <strain evidence="2">CrO1</strain>
    </source>
</reference>
<keyword evidence="1" id="KW-0732">Signal</keyword>
<proteinExistence type="predicted"/>
<dbReference type="InterPro" id="IPR021267">
    <property type="entry name" value="DUF2844"/>
</dbReference>
<comment type="caution">
    <text evidence="2">The sequence shown here is derived from an EMBL/GenBank/DDBJ whole genome shotgun (WGS) entry which is preliminary data.</text>
</comment>
<accession>A0A934Q2F2</accession>
<evidence type="ECO:0000313" key="2">
    <source>
        <dbReference type="EMBL" id="MBK0393059.1"/>
    </source>
</evidence>
<dbReference type="Pfam" id="PF11005">
    <property type="entry name" value="DUF2844"/>
    <property type="match status" value="1"/>
</dbReference>
<dbReference type="Proteomes" id="UP000617041">
    <property type="component" value="Unassembled WGS sequence"/>
</dbReference>
<name>A0A934Q2F2_9BURK</name>
<gene>
    <name evidence="2" type="ORF">I8E28_10705</name>
</gene>
<organism evidence="2 3">
    <name type="scientific">Ramlibacter algicola</name>
    <dbReference type="NCBI Taxonomy" id="2795217"/>
    <lineage>
        <taxon>Bacteria</taxon>
        <taxon>Pseudomonadati</taxon>
        <taxon>Pseudomonadota</taxon>
        <taxon>Betaproteobacteria</taxon>
        <taxon>Burkholderiales</taxon>
        <taxon>Comamonadaceae</taxon>
        <taxon>Ramlibacter</taxon>
    </lineage>
</organism>
<feature type="chain" id="PRO_5037496271" evidence="1">
    <location>
        <begin position="22"/>
        <end position="145"/>
    </location>
</feature>
<protein>
    <submittedName>
        <fullName evidence="2">DUF2844 domain-containing protein</fullName>
    </submittedName>
</protein>
<sequence length="145" mass="14753">MTALPRFLLALAAACALPATAGLGQPAGPATAGAIVQPAATPQGAAYTRVQRTLDTGTVVTEFVDAGGTVFAVAWSGPFLPDLRALLGPSFDRLATAGTGRGRTSALSINRPDLMLVSAGHMGAFDGRAWLPPKLPAGFDTRQIP</sequence>
<feature type="signal peptide" evidence="1">
    <location>
        <begin position="1"/>
        <end position="21"/>
    </location>
</feature>
<keyword evidence="3" id="KW-1185">Reference proteome</keyword>